<dbReference type="EMBL" id="KV425578">
    <property type="protein sequence ID" value="KZT24317.1"/>
    <property type="molecule type" value="Genomic_DNA"/>
</dbReference>
<keyword evidence="3" id="KW-1185">Reference proteome</keyword>
<gene>
    <name evidence="2" type="ORF">NEOLEDRAFT_433587</name>
</gene>
<accession>A0A165RVC9</accession>
<evidence type="ECO:0000313" key="3">
    <source>
        <dbReference type="Proteomes" id="UP000076761"/>
    </source>
</evidence>
<feature type="region of interest" description="Disordered" evidence="1">
    <location>
        <begin position="171"/>
        <end position="198"/>
    </location>
</feature>
<organism evidence="2 3">
    <name type="scientific">Neolentinus lepideus HHB14362 ss-1</name>
    <dbReference type="NCBI Taxonomy" id="1314782"/>
    <lineage>
        <taxon>Eukaryota</taxon>
        <taxon>Fungi</taxon>
        <taxon>Dikarya</taxon>
        <taxon>Basidiomycota</taxon>
        <taxon>Agaricomycotina</taxon>
        <taxon>Agaricomycetes</taxon>
        <taxon>Gloeophyllales</taxon>
        <taxon>Gloeophyllaceae</taxon>
        <taxon>Neolentinus</taxon>
    </lineage>
</organism>
<proteinExistence type="predicted"/>
<name>A0A165RVC9_9AGAM</name>
<evidence type="ECO:0000256" key="1">
    <source>
        <dbReference type="SAM" id="MobiDB-lite"/>
    </source>
</evidence>
<dbReference type="InParanoid" id="A0A165RVC9"/>
<sequence length="198" mass="21855">MRLLCRQSLPGPSFMGAFSISLALRLEKNFQVLRELCGVSLSHLNLTRVSYQYTRTSLVSSAISVWTVLSTACIILAGEWSLATTNRLHIHILEAATKYAAQPGRVSNVDLGRDESRFGSGCGGVEACSYTNTGRRQGWQRDSYNMRHEENTIPVLPLVDQPVPRTGLILPENARSSHPPPHLRTDGGQMRPVAPRLC</sequence>
<protein>
    <submittedName>
        <fullName evidence="2">Uncharacterized protein</fullName>
    </submittedName>
</protein>
<evidence type="ECO:0000313" key="2">
    <source>
        <dbReference type="EMBL" id="KZT24317.1"/>
    </source>
</evidence>
<dbReference type="Proteomes" id="UP000076761">
    <property type="component" value="Unassembled WGS sequence"/>
</dbReference>
<reference evidence="2 3" key="1">
    <citation type="journal article" date="2016" name="Mol. Biol. Evol.">
        <title>Comparative Genomics of Early-Diverging Mushroom-Forming Fungi Provides Insights into the Origins of Lignocellulose Decay Capabilities.</title>
        <authorList>
            <person name="Nagy L.G."/>
            <person name="Riley R."/>
            <person name="Tritt A."/>
            <person name="Adam C."/>
            <person name="Daum C."/>
            <person name="Floudas D."/>
            <person name="Sun H."/>
            <person name="Yadav J.S."/>
            <person name="Pangilinan J."/>
            <person name="Larsson K.H."/>
            <person name="Matsuura K."/>
            <person name="Barry K."/>
            <person name="Labutti K."/>
            <person name="Kuo R."/>
            <person name="Ohm R.A."/>
            <person name="Bhattacharya S.S."/>
            <person name="Shirouzu T."/>
            <person name="Yoshinaga Y."/>
            <person name="Martin F.M."/>
            <person name="Grigoriev I.V."/>
            <person name="Hibbett D.S."/>
        </authorList>
    </citation>
    <scope>NUCLEOTIDE SEQUENCE [LARGE SCALE GENOMIC DNA]</scope>
    <source>
        <strain evidence="2 3">HHB14362 ss-1</strain>
    </source>
</reference>
<dbReference type="AlphaFoldDB" id="A0A165RVC9"/>